<dbReference type="Proteomes" id="UP000265520">
    <property type="component" value="Unassembled WGS sequence"/>
</dbReference>
<keyword evidence="2" id="KW-1185">Reference proteome</keyword>
<name>A0A392TPL5_9FABA</name>
<dbReference type="EMBL" id="LXQA010617651">
    <property type="protein sequence ID" value="MCI62367.1"/>
    <property type="molecule type" value="Genomic_DNA"/>
</dbReference>
<dbReference type="AlphaFoldDB" id="A0A392TPL5"/>
<reference evidence="1 2" key="1">
    <citation type="journal article" date="2018" name="Front. Plant Sci.">
        <title>Red Clover (Trifolium pratense) and Zigzag Clover (T. medium) - A Picture of Genomic Similarities and Differences.</title>
        <authorList>
            <person name="Dluhosova J."/>
            <person name="Istvanek J."/>
            <person name="Nedelnik J."/>
            <person name="Repkova J."/>
        </authorList>
    </citation>
    <scope>NUCLEOTIDE SEQUENCE [LARGE SCALE GENOMIC DNA]</scope>
    <source>
        <strain evidence="2">cv. 10/8</strain>
        <tissue evidence="1">Leaf</tissue>
    </source>
</reference>
<organism evidence="1 2">
    <name type="scientific">Trifolium medium</name>
    <dbReference type="NCBI Taxonomy" id="97028"/>
    <lineage>
        <taxon>Eukaryota</taxon>
        <taxon>Viridiplantae</taxon>
        <taxon>Streptophyta</taxon>
        <taxon>Embryophyta</taxon>
        <taxon>Tracheophyta</taxon>
        <taxon>Spermatophyta</taxon>
        <taxon>Magnoliopsida</taxon>
        <taxon>eudicotyledons</taxon>
        <taxon>Gunneridae</taxon>
        <taxon>Pentapetalae</taxon>
        <taxon>rosids</taxon>
        <taxon>fabids</taxon>
        <taxon>Fabales</taxon>
        <taxon>Fabaceae</taxon>
        <taxon>Papilionoideae</taxon>
        <taxon>50 kb inversion clade</taxon>
        <taxon>NPAAA clade</taxon>
        <taxon>Hologalegina</taxon>
        <taxon>IRL clade</taxon>
        <taxon>Trifolieae</taxon>
        <taxon>Trifolium</taxon>
    </lineage>
</organism>
<accession>A0A392TPL5</accession>
<proteinExistence type="predicted"/>
<feature type="non-terminal residue" evidence="1">
    <location>
        <position position="54"/>
    </location>
</feature>
<comment type="caution">
    <text evidence="1">The sequence shown here is derived from an EMBL/GenBank/DDBJ whole genome shotgun (WGS) entry which is preliminary data.</text>
</comment>
<protein>
    <submittedName>
        <fullName evidence="1">Uncharacterized protein</fullName>
    </submittedName>
</protein>
<evidence type="ECO:0000313" key="2">
    <source>
        <dbReference type="Proteomes" id="UP000265520"/>
    </source>
</evidence>
<sequence length="54" mass="6293">MLNQSYSHTIASSSPGELWRHQVSKFQGYWRDLARLNKQSLAWRDTMSPGDIKL</sequence>
<evidence type="ECO:0000313" key="1">
    <source>
        <dbReference type="EMBL" id="MCI62367.1"/>
    </source>
</evidence>